<keyword evidence="2" id="KW-1185">Reference proteome</keyword>
<comment type="caution">
    <text evidence="1">The sequence shown here is derived from an EMBL/GenBank/DDBJ whole genome shotgun (WGS) entry which is preliminary data.</text>
</comment>
<name>A0A0V1A618_9BILA</name>
<protein>
    <submittedName>
        <fullName evidence="1">Uncharacterized protein</fullName>
    </submittedName>
</protein>
<proteinExistence type="predicted"/>
<dbReference type="EMBL" id="JYDQ01000026">
    <property type="protein sequence ID" value="KRY20299.1"/>
    <property type="molecule type" value="Genomic_DNA"/>
</dbReference>
<reference evidence="1 2" key="1">
    <citation type="submission" date="2015-01" db="EMBL/GenBank/DDBJ databases">
        <title>Evolution of Trichinella species and genotypes.</title>
        <authorList>
            <person name="Korhonen P.K."/>
            <person name="Edoardo P."/>
            <person name="Giuseppe L.R."/>
            <person name="Gasser R.B."/>
        </authorList>
    </citation>
    <scope>NUCLEOTIDE SEQUENCE [LARGE SCALE GENOMIC DNA]</scope>
    <source>
        <strain evidence="1">ISS2496</strain>
    </source>
</reference>
<evidence type="ECO:0000313" key="2">
    <source>
        <dbReference type="Proteomes" id="UP000054783"/>
    </source>
</evidence>
<sequence>MKTIKRRQALDSSATFRRQRVYYRPRSTKDYTKSYDKKIKQTERGTLYRNANAHTHTTFVFFLPYPIKAHLMFSIARQELEAFKNWKH</sequence>
<evidence type="ECO:0000313" key="1">
    <source>
        <dbReference type="EMBL" id="KRY20299.1"/>
    </source>
</evidence>
<organism evidence="1 2">
    <name type="scientific">Trichinella patagoniensis</name>
    <dbReference type="NCBI Taxonomy" id="990121"/>
    <lineage>
        <taxon>Eukaryota</taxon>
        <taxon>Metazoa</taxon>
        <taxon>Ecdysozoa</taxon>
        <taxon>Nematoda</taxon>
        <taxon>Enoplea</taxon>
        <taxon>Dorylaimia</taxon>
        <taxon>Trichinellida</taxon>
        <taxon>Trichinellidae</taxon>
        <taxon>Trichinella</taxon>
    </lineage>
</organism>
<accession>A0A0V1A618</accession>
<dbReference type="Proteomes" id="UP000054783">
    <property type="component" value="Unassembled WGS sequence"/>
</dbReference>
<gene>
    <name evidence="1" type="ORF">T12_1148</name>
</gene>
<dbReference type="AlphaFoldDB" id="A0A0V1A618"/>